<evidence type="ECO:0000313" key="3">
    <source>
        <dbReference type="Proteomes" id="UP001458880"/>
    </source>
</evidence>
<dbReference type="InterPro" id="IPR043502">
    <property type="entry name" value="DNA/RNA_pol_sf"/>
</dbReference>
<dbReference type="PANTHER" id="PTHR24559">
    <property type="entry name" value="TRANSPOSON TY3-I GAG-POL POLYPROTEIN"/>
    <property type="match status" value="1"/>
</dbReference>
<evidence type="ECO:0000313" key="2">
    <source>
        <dbReference type="EMBL" id="KAK9728131.1"/>
    </source>
</evidence>
<keyword evidence="3" id="KW-1185">Reference proteome</keyword>
<dbReference type="Proteomes" id="UP001458880">
    <property type="component" value="Unassembled WGS sequence"/>
</dbReference>
<reference evidence="2 3" key="1">
    <citation type="journal article" date="2024" name="BMC Genomics">
        <title>De novo assembly and annotation of Popillia japonica's genome with initial clues to its potential as an invasive pest.</title>
        <authorList>
            <person name="Cucini C."/>
            <person name="Boschi S."/>
            <person name="Funari R."/>
            <person name="Cardaioli E."/>
            <person name="Iannotti N."/>
            <person name="Marturano G."/>
            <person name="Paoli F."/>
            <person name="Bruttini M."/>
            <person name="Carapelli A."/>
            <person name="Frati F."/>
            <person name="Nardi F."/>
        </authorList>
    </citation>
    <scope>NUCLEOTIDE SEQUENCE [LARGE SCALE GENOMIC DNA]</scope>
    <source>
        <strain evidence="2">DMR45628</strain>
    </source>
</reference>
<dbReference type="GO" id="GO:0071897">
    <property type="term" value="P:DNA biosynthetic process"/>
    <property type="evidence" value="ECO:0007669"/>
    <property type="project" value="UniProtKB-ARBA"/>
</dbReference>
<name>A0AAW1L448_POPJA</name>
<protein>
    <submittedName>
        <fullName evidence="2">Uncharacterized protein</fullName>
    </submittedName>
</protein>
<sequence>MIDFPNKQLLIENQPIPFNNKLPELITIPSRTEQFIEVDVINKVKQGFVEQQELAKRVFIPNALVKNINQKAKISVINVNPNEIRIPKPKVLIHEVSQEFQINNVQISKSQRNDYFQSNFRNKTKLVERNKLLEENVRTNHLNQEEKNSLLEICHQYSEIFHLAGDQLTSTKTFKYTIPTNPRQPISCKIYRYPKIHEQEVIKQISKMLDQNIIQNSHSPYSSPVWVIPKQLDASNEKKFRLVVDYRRLNDVTITDSYPLPTIENILDQLVLLCDKQSRSKLKKLAPNYLGPYKILPIFDNNTAELQLAKNKTQTYHFDLLKPYVVSDGENNQEHPTPPLSSLTDSPQPGPSSQVS</sequence>
<comment type="caution">
    <text evidence="2">The sequence shown here is derived from an EMBL/GenBank/DDBJ whole genome shotgun (WGS) entry which is preliminary data.</text>
</comment>
<dbReference type="Gene3D" id="3.10.10.10">
    <property type="entry name" value="HIV Type 1 Reverse Transcriptase, subunit A, domain 1"/>
    <property type="match status" value="1"/>
</dbReference>
<dbReference type="AlphaFoldDB" id="A0AAW1L448"/>
<dbReference type="EMBL" id="JASPKY010000172">
    <property type="protein sequence ID" value="KAK9728131.1"/>
    <property type="molecule type" value="Genomic_DNA"/>
</dbReference>
<dbReference type="PANTHER" id="PTHR24559:SF435">
    <property type="entry name" value="RIBONUCLEASE H"/>
    <property type="match status" value="1"/>
</dbReference>
<gene>
    <name evidence="2" type="ORF">QE152_g18132</name>
</gene>
<dbReference type="SUPFAM" id="SSF56672">
    <property type="entry name" value="DNA/RNA polymerases"/>
    <property type="match status" value="1"/>
</dbReference>
<feature type="region of interest" description="Disordered" evidence="1">
    <location>
        <begin position="327"/>
        <end position="356"/>
    </location>
</feature>
<proteinExistence type="predicted"/>
<accession>A0AAW1L448</accession>
<organism evidence="2 3">
    <name type="scientific">Popillia japonica</name>
    <name type="common">Japanese beetle</name>
    <dbReference type="NCBI Taxonomy" id="7064"/>
    <lineage>
        <taxon>Eukaryota</taxon>
        <taxon>Metazoa</taxon>
        <taxon>Ecdysozoa</taxon>
        <taxon>Arthropoda</taxon>
        <taxon>Hexapoda</taxon>
        <taxon>Insecta</taxon>
        <taxon>Pterygota</taxon>
        <taxon>Neoptera</taxon>
        <taxon>Endopterygota</taxon>
        <taxon>Coleoptera</taxon>
        <taxon>Polyphaga</taxon>
        <taxon>Scarabaeiformia</taxon>
        <taxon>Scarabaeidae</taxon>
        <taxon>Rutelinae</taxon>
        <taxon>Popillia</taxon>
    </lineage>
</organism>
<dbReference type="InterPro" id="IPR053134">
    <property type="entry name" value="RNA-dir_DNA_polymerase"/>
</dbReference>
<evidence type="ECO:0000256" key="1">
    <source>
        <dbReference type="SAM" id="MobiDB-lite"/>
    </source>
</evidence>